<evidence type="ECO:0000256" key="1">
    <source>
        <dbReference type="SAM" id="Phobius"/>
    </source>
</evidence>
<organism evidence="2 3">
    <name type="scientific">Dendryphion nanum</name>
    <dbReference type="NCBI Taxonomy" id="256645"/>
    <lineage>
        <taxon>Eukaryota</taxon>
        <taxon>Fungi</taxon>
        <taxon>Dikarya</taxon>
        <taxon>Ascomycota</taxon>
        <taxon>Pezizomycotina</taxon>
        <taxon>Dothideomycetes</taxon>
        <taxon>Pleosporomycetidae</taxon>
        <taxon>Pleosporales</taxon>
        <taxon>Torulaceae</taxon>
        <taxon>Dendryphion</taxon>
    </lineage>
</organism>
<dbReference type="EMBL" id="JAGMWT010000016">
    <property type="protein sequence ID" value="KAH7115302.1"/>
    <property type="molecule type" value="Genomic_DNA"/>
</dbReference>
<keyword evidence="1" id="KW-1133">Transmembrane helix</keyword>
<comment type="caution">
    <text evidence="2">The sequence shown here is derived from an EMBL/GenBank/DDBJ whole genome shotgun (WGS) entry which is preliminary data.</text>
</comment>
<proteinExistence type="predicted"/>
<gene>
    <name evidence="2" type="ORF">B0J11DRAFT_618871</name>
</gene>
<keyword evidence="1" id="KW-0812">Transmembrane</keyword>
<feature type="transmembrane region" description="Helical" evidence="1">
    <location>
        <begin position="42"/>
        <end position="65"/>
    </location>
</feature>
<accession>A0A9P9DAA8</accession>
<dbReference type="AlphaFoldDB" id="A0A9P9DAA8"/>
<evidence type="ECO:0000313" key="3">
    <source>
        <dbReference type="Proteomes" id="UP000700596"/>
    </source>
</evidence>
<keyword evidence="1" id="KW-0472">Membrane</keyword>
<protein>
    <submittedName>
        <fullName evidence="2">Uncharacterized protein</fullName>
    </submittedName>
</protein>
<reference evidence="2" key="1">
    <citation type="journal article" date="2021" name="Nat. Commun.">
        <title>Genetic determinants of endophytism in the Arabidopsis root mycobiome.</title>
        <authorList>
            <person name="Mesny F."/>
            <person name="Miyauchi S."/>
            <person name="Thiergart T."/>
            <person name="Pickel B."/>
            <person name="Atanasova L."/>
            <person name="Karlsson M."/>
            <person name="Huettel B."/>
            <person name="Barry K.W."/>
            <person name="Haridas S."/>
            <person name="Chen C."/>
            <person name="Bauer D."/>
            <person name="Andreopoulos W."/>
            <person name="Pangilinan J."/>
            <person name="LaButti K."/>
            <person name="Riley R."/>
            <person name="Lipzen A."/>
            <person name="Clum A."/>
            <person name="Drula E."/>
            <person name="Henrissat B."/>
            <person name="Kohler A."/>
            <person name="Grigoriev I.V."/>
            <person name="Martin F.M."/>
            <person name="Hacquard S."/>
        </authorList>
    </citation>
    <scope>NUCLEOTIDE SEQUENCE</scope>
    <source>
        <strain evidence="2">MPI-CAGE-CH-0243</strain>
    </source>
</reference>
<keyword evidence="3" id="KW-1185">Reference proteome</keyword>
<name>A0A9P9DAA8_9PLEO</name>
<dbReference type="Proteomes" id="UP000700596">
    <property type="component" value="Unassembled WGS sequence"/>
</dbReference>
<sequence length="91" mass="10143">MPALPLAIREANIPELIILIARKTSSGRGGRQRIKTKLKGGALAGIVTSCVAAGFVLFFIVFVYYHKKDQKRDRIKELKSQGNFHGNQARY</sequence>
<evidence type="ECO:0000313" key="2">
    <source>
        <dbReference type="EMBL" id="KAH7115302.1"/>
    </source>
</evidence>